<dbReference type="EC" id="3.2.2.4" evidence="2"/>
<dbReference type="Proteomes" id="UP000886124">
    <property type="component" value="Unassembled WGS sequence"/>
</dbReference>
<dbReference type="Gene3D" id="3.40.50.450">
    <property type="match status" value="1"/>
</dbReference>
<evidence type="ECO:0000256" key="1">
    <source>
        <dbReference type="ARBA" id="ARBA00000274"/>
    </source>
</evidence>
<keyword evidence="4" id="KW-0812">Transmembrane</keyword>
<dbReference type="GO" id="GO:0005829">
    <property type="term" value="C:cytosol"/>
    <property type="evidence" value="ECO:0007669"/>
    <property type="project" value="TreeGrafter"/>
</dbReference>
<dbReference type="PANTHER" id="PTHR43393:SF3">
    <property type="entry name" value="LYSINE DECARBOXYLASE-LIKE PROTEIN"/>
    <property type="match status" value="1"/>
</dbReference>
<protein>
    <recommendedName>
        <fullName evidence="3">AMP nucleosidase</fullName>
        <ecNumber evidence="2">3.2.2.4</ecNumber>
    </recommendedName>
    <alternativeName>
        <fullName evidence="3">AMP nucleosidase</fullName>
    </alternativeName>
</protein>
<organism evidence="5">
    <name type="scientific">Caldithrix abyssi</name>
    <dbReference type="NCBI Taxonomy" id="187145"/>
    <lineage>
        <taxon>Bacteria</taxon>
        <taxon>Pseudomonadati</taxon>
        <taxon>Calditrichota</taxon>
        <taxon>Calditrichia</taxon>
        <taxon>Calditrichales</taxon>
        <taxon>Calditrichaceae</taxon>
        <taxon>Caldithrix</taxon>
    </lineage>
</organism>
<evidence type="ECO:0000256" key="3">
    <source>
        <dbReference type="ARBA" id="ARBA00031983"/>
    </source>
</evidence>
<dbReference type="InterPro" id="IPR031100">
    <property type="entry name" value="LOG_fam"/>
</dbReference>
<keyword evidence="4" id="KW-0472">Membrane</keyword>
<name>A0A7V5UEN8_CALAY</name>
<dbReference type="EMBL" id="DROD01000306">
    <property type="protein sequence ID" value="HHJ52438.1"/>
    <property type="molecule type" value="Genomic_DNA"/>
</dbReference>
<proteinExistence type="predicted"/>
<evidence type="ECO:0000256" key="2">
    <source>
        <dbReference type="ARBA" id="ARBA00011985"/>
    </source>
</evidence>
<dbReference type="PANTHER" id="PTHR43393">
    <property type="entry name" value="CYTOKININ RIBOSIDE 5'-MONOPHOSPHATE PHOSPHORIBOHYDROLASE"/>
    <property type="match status" value="1"/>
</dbReference>
<keyword evidence="4" id="KW-1133">Transmembrane helix</keyword>
<reference evidence="5" key="1">
    <citation type="journal article" date="2020" name="mSystems">
        <title>Genome- and Community-Level Interaction Insights into Carbon Utilization and Element Cycling Functions of Hydrothermarchaeota in Hydrothermal Sediment.</title>
        <authorList>
            <person name="Zhou Z."/>
            <person name="Liu Y."/>
            <person name="Xu W."/>
            <person name="Pan J."/>
            <person name="Luo Z.H."/>
            <person name="Li M."/>
        </authorList>
    </citation>
    <scope>NUCLEOTIDE SEQUENCE [LARGE SCALE GENOMIC DNA]</scope>
    <source>
        <strain evidence="5">HyVt-527</strain>
    </source>
</reference>
<dbReference type="SUPFAM" id="SSF102405">
    <property type="entry name" value="MCP/YpsA-like"/>
    <property type="match status" value="1"/>
</dbReference>
<dbReference type="AlphaFoldDB" id="A0A7V5UEN8"/>
<dbReference type="Pfam" id="PF03641">
    <property type="entry name" value="Lysine_decarbox"/>
    <property type="match status" value="1"/>
</dbReference>
<evidence type="ECO:0000313" key="5">
    <source>
        <dbReference type="EMBL" id="HHJ52438.1"/>
    </source>
</evidence>
<evidence type="ECO:0000256" key="4">
    <source>
        <dbReference type="SAM" id="Phobius"/>
    </source>
</evidence>
<feature type="transmembrane region" description="Helical" evidence="4">
    <location>
        <begin position="180"/>
        <end position="199"/>
    </location>
</feature>
<dbReference type="GO" id="GO:0008714">
    <property type="term" value="F:AMP nucleosidase activity"/>
    <property type="evidence" value="ECO:0007669"/>
    <property type="project" value="UniProtKB-EC"/>
</dbReference>
<sequence length="274" mass="31675">MMAKRKRPVKAYKNLTFLNSAEARPIRILAEFLEPHYRFLNYDIQATVVFFGSARIKPKDQAKQELFAAAEEYEKNPTPENEHRLSAARLQLRLSKYYEDASELARLLTEWAMESDSDRQKLYVCTGGGPGIMEAANRGAHLAGGKSIGLNISLPHEQEPNPYISEEFMFEFHYFFMRKYWLVYLAQALVIFPGGFGTMDEMMEVLTLIQTKKIDRPLPIIVFGQDYWKEIIDIEAMARWGTIAKEDLQLFNFVNSPEEAFNILKKSLAKNKRI</sequence>
<gene>
    <name evidence="5" type="ORF">ENJ89_04525</name>
</gene>
<dbReference type="InterPro" id="IPR052341">
    <property type="entry name" value="LOG_family_nucleotidases"/>
</dbReference>
<comment type="catalytic activity">
    <reaction evidence="1">
        <text>AMP + H2O = D-ribose 5-phosphate + adenine</text>
        <dbReference type="Rhea" id="RHEA:20129"/>
        <dbReference type="ChEBI" id="CHEBI:15377"/>
        <dbReference type="ChEBI" id="CHEBI:16708"/>
        <dbReference type="ChEBI" id="CHEBI:78346"/>
        <dbReference type="ChEBI" id="CHEBI:456215"/>
        <dbReference type="EC" id="3.2.2.4"/>
    </reaction>
</comment>
<accession>A0A7V5UEN8</accession>
<comment type="caution">
    <text evidence="5">The sequence shown here is derived from an EMBL/GenBank/DDBJ whole genome shotgun (WGS) entry which is preliminary data.</text>
</comment>